<feature type="region of interest" description="Disordered" evidence="1">
    <location>
        <begin position="41"/>
        <end position="84"/>
    </location>
</feature>
<keyword evidence="3" id="KW-1185">Reference proteome</keyword>
<feature type="region of interest" description="Disordered" evidence="1">
    <location>
        <begin position="1"/>
        <end position="21"/>
    </location>
</feature>
<dbReference type="STRING" id="3750.A0A498JW27"/>
<proteinExistence type="predicted"/>
<dbReference type="PANTHER" id="PTHR36031:SF1">
    <property type="entry name" value="F21O3.15 PROTEIN"/>
    <property type="match status" value="1"/>
</dbReference>
<reference evidence="2 3" key="1">
    <citation type="submission" date="2018-10" db="EMBL/GenBank/DDBJ databases">
        <title>A high-quality apple genome assembly.</title>
        <authorList>
            <person name="Hu J."/>
        </authorList>
    </citation>
    <scope>NUCLEOTIDE SEQUENCE [LARGE SCALE GENOMIC DNA]</scope>
    <source>
        <strain evidence="3">cv. HFTH1</strain>
        <tissue evidence="2">Young leaf</tissue>
    </source>
</reference>
<protein>
    <submittedName>
        <fullName evidence="2">Uncharacterized protein</fullName>
    </submittedName>
</protein>
<comment type="caution">
    <text evidence="2">The sequence shown here is derived from an EMBL/GenBank/DDBJ whole genome shotgun (WGS) entry which is preliminary data.</text>
</comment>
<accession>A0A498JW27</accession>
<feature type="compositionally biased region" description="Basic and acidic residues" evidence="1">
    <location>
        <begin position="60"/>
        <end position="71"/>
    </location>
</feature>
<evidence type="ECO:0000313" key="3">
    <source>
        <dbReference type="Proteomes" id="UP000290289"/>
    </source>
</evidence>
<gene>
    <name evidence="2" type="ORF">DVH24_010299</name>
</gene>
<evidence type="ECO:0000256" key="1">
    <source>
        <dbReference type="SAM" id="MobiDB-lite"/>
    </source>
</evidence>
<name>A0A498JW27_MALDO</name>
<evidence type="ECO:0000313" key="2">
    <source>
        <dbReference type="EMBL" id="RXH97974.1"/>
    </source>
</evidence>
<dbReference type="Proteomes" id="UP000290289">
    <property type="component" value="Chromosome 5"/>
</dbReference>
<organism evidence="2 3">
    <name type="scientific">Malus domestica</name>
    <name type="common">Apple</name>
    <name type="synonym">Pyrus malus</name>
    <dbReference type="NCBI Taxonomy" id="3750"/>
    <lineage>
        <taxon>Eukaryota</taxon>
        <taxon>Viridiplantae</taxon>
        <taxon>Streptophyta</taxon>
        <taxon>Embryophyta</taxon>
        <taxon>Tracheophyta</taxon>
        <taxon>Spermatophyta</taxon>
        <taxon>Magnoliopsida</taxon>
        <taxon>eudicotyledons</taxon>
        <taxon>Gunneridae</taxon>
        <taxon>Pentapetalae</taxon>
        <taxon>rosids</taxon>
        <taxon>fabids</taxon>
        <taxon>Rosales</taxon>
        <taxon>Rosaceae</taxon>
        <taxon>Amygdaloideae</taxon>
        <taxon>Maleae</taxon>
        <taxon>Malus</taxon>
    </lineage>
</organism>
<dbReference type="AlphaFoldDB" id="A0A498JW27"/>
<dbReference type="EMBL" id="RDQH01000331">
    <property type="protein sequence ID" value="RXH97974.1"/>
    <property type="molecule type" value="Genomic_DNA"/>
</dbReference>
<sequence>MWTNIDNGFGSRQGDTWEKVNQIRDKFEYDRERRMREKAFAPMSGEAPSNFHDMNSPRQPDLHDMNSRRQPFDAQRYFSDSERE</sequence>
<dbReference type="PANTHER" id="PTHR36031">
    <property type="entry name" value="F21O3.15 PROTEIN"/>
    <property type="match status" value="1"/>
</dbReference>